<feature type="compositionally biased region" description="Polar residues" evidence="1">
    <location>
        <begin position="23"/>
        <end position="49"/>
    </location>
</feature>
<feature type="compositionally biased region" description="Low complexity" evidence="1">
    <location>
        <begin position="215"/>
        <end position="227"/>
    </location>
</feature>
<dbReference type="InParanoid" id="A0A0C3F8H9"/>
<feature type="region of interest" description="Disordered" evidence="1">
    <location>
        <begin position="214"/>
        <end position="248"/>
    </location>
</feature>
<accession>A0A0C3F8H9</accession>
<dbReference type="HOGENOM" id="CLU_533294_0_0_1"/>
<protein>
    <submittedName>
        <fullName evidence="2">Uncharacterized protein</fullName>
    </submittedName>
</protein>
<sequence length="511" mass="56586">MLTRSAARARAASLPPPVSPSLKSQALKTSNSSTVLENADSVWSSNSLEQMDKPATQVNNPSSVEARISPSLSVEEGKESGSVSLGLGRGSHDPLAQGAVSDDGFVKPSRYAKNLKGSASHSSLSSNEQYFPAWFSSPQVGKNIKRFDWSESSSEDELPDISDLEVPIRPDVFSRELPIIEPHTSLEVELAEILGMHSSHNILQDRMRRVEVFNSGDSDSDSTSADSLKAHRHSHQNRSKYRHYKHPKRPRQAMLEVNVVDFDQADDQSGPMDLRSESRAEGPSSIPYLDKGKYKALSDTEHSEVGVNDQIHADHLIALELEQRLNAEARKSKKLAKKYRKVERKLQSMKEQATNQRMPSQMASSVRKSRTPLGAGGKLRPASSRLPEKSGLRRAMQGYGGSGNDPSSSSSSSSDSDNPHAGGRRQDRSGDSSSSSDDIFRHEPESDHSSDSEGTKHRKHEKRRRHRAKLNALKYHQSFLKNEPPFKYGGEVQASTFKKWCQEKVPDWKGI</sequence>
<feature type="compositionally biased region" description="Basic and acidic residues" evidence="1">
    <location>
        <begin position="438"/>
        <end position="455"/>
    </location>
</feature>
<reference evidence="2 3" key="1">
    <citation type="submission" date="2014-04" db="EMBL/GenBank/DDBJ databases">
        <authorList>
            <consortium name="DOE Joint Genome Institute"/>
            <person name="Kuo A."/>
            <person name="Tarkka M."/>
            <person name="Buscot F."/>
            <person name="Kohler A."/>
            <person name="Nagy L.G."/>
            <person name="Floudas D."/>
            <person name="Copeland A."/>
            <person name="Barry K.W."/>
            <person name="Cichocki N."/>
            <person name="Veneault-Fourrey C."/>
            <person name="LaButti K."/>
            <person name="Lindquist E.A."/>
            <person name="Lipzen A."/>
            <person name="Lundell T."/>
            <person name="Morin E."/>
            <person name="Murat C."/>
            <person name="Sun H."/>
            <person name="Tunlid A."/>
            <person name="Henrissat B."/>
            <person name="Grigoriev I.V."/>
            <person name="Hibbett D.S."/>
            <person name="Martin F."/>
            <person name="Nordberg H.P."/>
            <person name="Cantor M.N."/>
            <person name="Hua S.X."/>
        </authorList>
    </citation>
    <scope>NUCLEOTIDE SEQUENCE [LARGE SCALE GENOMIC DNA]</scope>
    <source>
        <strain evidence="2 3">F 1598</strain>
    </source>
</reference>
<keyword evidence="3" id="KW-1185">Reference proteome</keyword>
<feature type="region of interest" description="Disordered" evidence="1">
    <location>
        <begin position="1"/>
        <end position="103"/>
    </location>
</feature>
<evidence type="ECO:0000256" key="1">
    <source>
        <dbReference type="SAM" id="MobiDB-lite"/>
    </source>
</evidence>
<name>A0A0C3F8H9_PILCF</name>
<organism evidence="2 3">
    <name type="scientific">Piloderma croceum (strain F 1598)</name>
    <dbReference type="NCBI Taxonomy" id="765440"/>
    <lineage>
        <taxon>Eukaryota</taxon>
        <taxon>Fungi</taxon>
        <taxon>Dikarya</taxon>
        <taxon>Basidiomycota</taxon>
        <taxon>Agaricomycotina</taxon>
        <taxon>Agaricomycetes</taxon>
        <taxon>Agaricomycetidae</taxon>
        <taxon>Atheliales</taxon>
        <taxon>Atheliaceae</taxon>
        <taxon>Piloderma</taxon>
    </lineage>
</organism>
<dbReference type="EMBL" id="KN833038">
    <property type="protein sequence ID" value="KIM76139.1"/>
    <property type="molecule type" value="Genomic_DNA"/>
</dbReference>
<gene>
    <name evidence="2" type="ORF">PILCRDRAFT_13044</name>
</gene>
<feature type="compositionally biased region" description="Low complexity" evidence="1">
    <location>
        <begin position="1"/>
        <end position="13"/>
    </location>
</feature>
<feature type="region of interest" description="Disordered" evidence="1">
    <location>
        <begin position="331"/>
        <end position="469"/>
    </location>
</feature>
<feature type="compositionally biased region" description="Basic residues" evidence="1">
    <location>
        <begin position="331"/>
        <end position="343"/>
    </location>
</feature>
<dbReference type="Proteomes" id="UP000054166">
    <property type="component" value="Unassembled WGS sequence"/>
</dbReference>
<proteinExistence type="predicted"/>
<feature type="compositionally biased region" description="Polar residues" evidence="1">
    <location>
        <begin position="349"/>
        <end position="366"/>
    </location>
</feature>
<reference evidence="3" key="2">
    <citation type="submission" date="2015-01" db="EMBL/GenBank/DDBJ databases">
        <title>Evolutionary Origins and Diversification of the Mycorrhizal Mutualists.</title>
        <authorList>
            <consortium name="DOE Joint Genome Institute"/>
            <consortium name="Mycorrhizal Genomics Consortium"/>
            <person name="Kohler A."/>
            <person name="Kuo A."/>
            <person name="Nagy L.G."/>
            <person name="Floudas D."/>
            <person name="Copeland A."/>
            <person name="Barry K.W."/>
            <person name="Cichocki N."/>
            <person name="Veneault-Fourrey C."/>
            <person name="LaButti K."/>
            <person name="Lindquist E.A."/>
            <person name="Lipzen A."/>
            <person name="Lundell T."/>
            <person name="Morin E."/>
            <person name="Murat C."/>
            <person name="Riley R."/>
            <person name="Ohm R."/>
            <person name="Sun H."/>
            <person name="Tunlid A."/>
            <person name="Henrissat B."/>
            <person name="Grigoriev I.V."/>
            <person name="Hibbett D.S."/>
            <person name="Martin F."/>
        </authorList>
    </citation>
    <scope>NUCLEOTIDE SEQUENCE [LARGE SCALE GENOMIC DNA]</scope>
    <source>
        <strain evidence="3">F 1598</strain>
    </source>
</reference>
<dbReference type="AlphaFoldDB" id="A0A0C3F8H9"/>
<evidence type="ECO:0000313" key="3">
    <source>
        <dbReference type="Proteomes" id="UP000054166"/>
    </source>
</evidence>
<evidence type="ECO:0000313" key="2">
    <source>
        <dbReference type="EMBL" id="KIM76139.1"/>
    </source>
</evidence>
<feature type="region of interest" description="Disordered" evidence="1">
    <location>
        <begin position="264"/>
        <end position="287"/>
    </location>
</feature>
<feature type="compositionally biased region" description="Basic residues" evidence="1">
    <location>
        <begin position="230"/>
        <end position="248"/>
    </location>
</feature>
<feature type="compositionally biased region" description="Low complexity" evidence="1">
    <location>
        <begin position="404"/>
        <end position="416"/>
    </location>
</feature>
<feature type="compositionally biased region" description="Basic residues" evidence="1">
    <location>
        <begin position="456"/>
        <end position="469"/>
    </location>
</feature>